<dbReference type="PANTHER" id="PTHR41773">
    <property type="entry name" value="GTP PYROPHOSPHATASE-RELATED"/>
    <property type="match status" value="1"/>
</dbReference>
<dbReference type="SUPFAM" id="SSF81301">
    <property type="entry name" value="Nucleotidyltransferase"/>
    <property type="match status" value="1"/>
</dbReference>
<evidence type="ECO:0000313" key="3">
    <source>
        <dbReference type="Proteomes" id="UP000581206"/>
    </source>
</evidence>
<dbReference type="InterPro" id="IPR043519">
    <property type="entry name" value="NT_sf"/>
</dbReference>
<dbReference type="Pfam" id="PF04607">
    <property type="entry name" value="RelA_SpoT"/>
    <property type="match status" value="1"/>
</dbReference>
<dbReference type="AlphaFoldDB" id="A0A7X6KS62"/>
<protein>
    <recommendedName>
        <fullName evidence="1">RelA/SpoT domain-containing protein</fullName>
    </recommendedName>
</protein>
<keyword evidence="3" id="KW-1185">Reference proteome</keyword>
<dbReference type="SMART" id="SM00954">
    <property type="entry name" value="RelA_SpoT"/>
    <property type="match status" value="1"/>
</dbReference>
<sequence>MLTGEDLKDWDWLPGAAGEIADYLRRLLTEGAIDAHDVSARHKSIQSFQDKCARKAYDDPRRQVTDCVAARIITYSITDRNKVCELIRSRFELSEDRMPGEEKEERRRGYDCVHLIATGERSGASTGWLVGGGDLAHYFERFAGLEIQVRTVAAHAWAEFEHHVRYKGVEYAAIGERDQVTIDCLFGVASDARRALDETFIAIAHILSNPAGGPVIEPTASDVPTDDPGGTGTTAVDAGSLRAFLTERFPDDEDATEAGYDFACQLVRSCAIESLESLSEKLDGIDGHQVRSLMATATRVTRVRRLDDELLAVYGEEYIANTGGIGSGDWVSARPEKLRWRYDRLRQKVNVYEIVGRDCPPDLRGVRLSAAGAVRELARVLADRHGTRTVVVEGVVALQDDAPGGRRMRCVESGRGPIWVAGDLARDTADEAILELLSRRSDLSLSVTRSGVAMAPGGPGTR</sequence>
<reference evidence="2 3" key="1">
    <citation type="submission" date="2020-04" db="EMBL/GenBank/DDBJ databases">
        <title>MicrobeNet Type strains.</title>
        <authorList>
            <person name="Nicholson A.C."/>
        </authorList>
    </citation>
    <scope>NUCLEOTIDE SEQUENCE [LARGE SCALE GENOMIC DNA]</scope>
    <source>
        <strain evidence="2 3">ATCC BAA-788</strain>
    </source>
</reference>
<dbReference type="Gene3D" id="3.30.460.10">
    <property type="entry name" value="Beta Polymerase, domain 2"/>
    <property type="match status" value="1"/>
</dbReference>
<dbReference type="CDD" id="cd05399">
    <property type="entry name" value="NT_Rel-Spo_like"/>
    <property type="match status" value="1"/>
</dbReference>
<dbReference type="Proteomes" id="UP000581206">
    <property type="component" value="Unassembled WGS sequence"/>
</dbReference>
<dbReference type="GO" id="GO:0015969">
    <property type="term" value="P:guanosine tetraphosphate metabolic process"/>
    <property type="evidence" value="ECO:0007669"/>
    <property type="project" value="InterPro"/>
</dbReference>
<dbReference type="EMBL" id="JAAXOX010000001">
    <property type="protein sequence ID" value="NKY21150.1"/>
    <property type="molecule type" value="Genomic_DNA"/>
</dbReference>
<dbReference type="PANTHER" id="PTHR41773:SF1">
    <property type="entry name" value="RELA_SPOT DOMAIN-CONTAINING PROTEIN"/>
    <property type="match status" value="1"/>
</dbReference>
<accession>A0A7X6KS62</accession>
<comment type="caution">
    <text evidence="2">The sequence shown here is derived from an EMBL/GenBank/DDBJ whole genome shotgun (WGS) entry which is preliminary data.</text>
</comment>
<dbReference type="RefSeq" id="WP_168628274.1">
    <property type="nucleotide sequence ID" value="NZ_JAAXOX010000001.1"/>
</dbReference>
<organism evidence="2 3">
    <name type="scientific">Cellulomonas denverensis</name>
    <dbReference type="NCBI Taxonomy" id="264297"/>
    <lineage>
        <taxon>Bacteria</taxon>
        <taxon>Bacillati</taxon>
        <taxon>Actinomycetota</taxon>
        <taxon>Actinomycetes</taxon>
        <taxon>Micrococcales</taxon>
        <taxon>Cellulomonadaceae</taxon>
        <taxon>Cellulomonas</taxon>
    </lineage>
</organism>
<dbReference type="InterPro" id="IPR007685">
    <property type="entry name" value="RelA_SpoT"/>
</dbReference>
<name>A0A7X6KS62_9CELL</name>
<proteinExistence type="predicted"/>
<gene>
    <name evidence="2" type="ORF">HGA03_00540</name>
</gene>
<evidence type="ECO:0000259" key="1">
    <source>
        <dbReference type="SMART" id="SM00954"/>
    </source>
</evidence>
<feature type="domain" description="RelA/SpoT" evidence="1">
    <location>
        <begin position="40"/>
        <end position="172"/>
    </location>
</feature>
<evidence type="ECO:0000313" key="2">
    <source>
        <dbReference type="EMBL" id="NKY21150.1"/>
    </source>
</evidence>